<gene>
    <name evidence="2" type="ORF">SCUD_LOCUS12682</name>
</gene>
<dbReference type="WBParaSite" id="SCUD_0001268501-mRNA-1">
    <property type="protein sequence ID" value="SCUD_0001268501-mRNA-1"/>
    <property type="gene ID" value="SCUD_0001268501"/>
</dbReference>
<name>A0A183KCE2_9TREM</name>
<dbReference type="Proteomes" id="UP000279833">
    <property type="component" value="Unassembled WGS sequence"/>
</dbReference>
<dbReference type="PANTHER" id="PTHR23053:SF0">
    <property type="entry name" value="HYDROCEPHALUS-INDUCING PROTEIN HOMOLOG"/>
    <property type="match status" value="1"/>
</dbReference>
<dbReference type="STRING" id="6186.A0A183KCE2"/>
<sequence length="719" mass="80631">ISSGSIFGIEENRFVYRNVLVGSRVVARFRIANRSNVPADVSFEVCAVGTVSPNQPNGRSSSRSSQSTSCDSFEVIPDKAQIEPHSSSYANVTFCPTSMQLYTATFNVYVDNKLSPSTIVTSGRGSTSSSTKRSSNPPVLTFELYGEGNLPQISVLQPKLRNRAGQTMCVFKRIQVGKISSQTLSLQNNGLLNSRVPGNDELSIAKQSYLIGLLLKPKHQFNLTISYKPNKRNIKNYGQIQLIVVNNEYEDTLIELIGESLNDEVCIENVPQLDNDKYLCIQNALKRIVSVSKLTLDDMDCDPNQDEIQTTSALQHNHLDFGDCGPNETITRTITITHCGKVKETEPTSFRFSWPTNNPILQFRPSEGHLHVNQSRRIEVTFKPSGSPITLKSQCIKCNLHRIVVPVPEGCTKAVDWDDTKQVIRWVDVPGDKTNGPDSSNRSIPTTTTTTTTGTVNSLKPTNHIQTVIISSDNLQERNIHMNCNYGSSNEIICRKQKLIEIEPEPHYEEVFDQSDPKSIELFISAIADFVQFRCDPNRIDFKETNIFEKRIYRFELFNQGLITLHFKWSIHMISSMTENESNKNTNINECRSTDENQNEHWDKSLIPFKVYPIEGCILPGRSQFIEVTFSPLLLGEFEAQLTSKIDNLAQQSSTTNRNRPILTAPIITITGKSEHSILHFDLCDSDYISSGRRNPELPGPNGTPFGSIVYFDICVLVA</sequence>
<dbReference type="GO" id="GO:0005930">
    <property type="term" value="C:axoneme"/>
    <property type="evidence" value="ECO:0007669"/>
    <property type="project" value="TreeGrafter"/>
</dbReference>
<dbReference type="Gene3D" id="2.60.40.10">
    <property type="entry name" value="Immunoglobulins"/>
    <property type="match status" value="3"/>
</dbReference>
<protein>
    <submittedName>
        <fullName evidence="4">Deleted in lung and esophageal cancer protein 1</fullName>
    </submittedName>
</protein>
<dbReference type="InterPro" id="IPR013783">
    <property type="entry name" value="Ig-like_fold"/>
</dbReference>
<accession>A0A183KCE2</accession>
<keyword evidence="3" id="KW-1185">Reference proteome</keyword>
<evidence type="ECO:0000313" key="4">
    <source>
        <dbReference type="WBParaSite" id="SCUD_0001268501-mRNA-1"/>
    </source>
</evidence>
<dbReference type="AlphaFoldDB" id="A0A183KCE2"/>
<dbReference type="InterPro" id="IPR033305">
    <property type="entry name" value="Hydin-like"/>
</dbReference>
<feature type="compositionally biased region" description="Polar residues" evidence="1">
    <location>
        <begin position="436"/>
        <end position="445"/>
    </location>
</feature>
<evidence type="ECO:0000256" key="1">
    <source>
        <dbReference type="SAM" id="MobiDB-lite"/>
    </source>
</evidence>
<reference evidence="4" key="1">
    <citation type="submission" date="2016-06" db="UniProtKB">
        <authorList>
            <consortium name="WormBaseParasite"/>
        </authorList>
    </citation>
    <scope>IDENTIFICATION</scope>
</reference>
<proteinExistence type="predicted"/>
<evidence type="ECO:0000313" key="3">
    <source>
        <dbReference type="Proteomes" id="UP000279833"/>
    </source>
</evidence>
<organism evidence="4">
    <name type="scientific">Schistosoma curassoni</name>
    <dbReference type="NCBI Taxonomy" id="6186"/>
    <lineage>
        <taxon>Eukaryota</taxon>
        <taxon>Metazoa</taxon>
        <taxon>Spiralia</taxon>
        <taxon>Lophotrochozoa</taxon>
        <taxon>Platyhelminthes</taxon>
        <taxon>Trematoda</taxon>
        <taxon>Digenea</taxon>
        <taxon>Strigeidida</taxon>
        <taxon>Schistosomatoidea</taxon>
        <taxon>Schistosomatidae</taxon>
        <taxon>Schistosoma</taxon>
    </lineage>
</organism>
<reference evidence="2 3" key="2">
    <citation type="submission" date="2018-11" db="EMBL/GenBank/DDBJ databases">
        <authorList>
            <consortium name="Pathogen Informatics"/>
        </authorList>
    </citation>
    <scope>NUCLEOTIDE SEQUENCE [LARGE SCALE GENOMIC DNA]</scope>
    <source>
        <strain evidence="2">Dakar</strain>
        <strain evidence="3">Dakar, Senegal</strain>
    </source>
</reference>
<feature type="region of interest" description="Disordered" evidence="1">
    <location>
        <begin position="429"/>
        <end position="453"/>
    </location>
</feature>
<dbReference type="GO" id="GO:0003341">
    <property type="term" value="P:cilium movement"/>
    <property type="evidence" value="ECO:0007669"/>
    <property type="project" value="TreeGrafter"/>
</dbReference>
<dbReference type="PANTHER" id="PTHR23053">
    <property type="entry name" value="DLEC1 DELETED IN LUNG AND ESOPHAGEAL CANCER 1"/>
    <property type="match status" value="1"/>
</dbReference>
<dbReference type="EMBL" id="UZAK01035297">
    <property type="protein sequence ID" value="VDP49731.1"/>
    <property type="molecule type" value="Genomic_DNA"/>
</dbReference>
<evidence type="ECO:0000313" key="2">
    <source>
        <dbReference type="EMBL" id="VDP49731.1"/>
    </source>
</evidence>
<dbReference type="GO" id="GO:1904158">
    <property type="term" value="P:axonemal central apparatus assembly"/>
    <property type="evidence" value="ECO:0007669"/>
    <property type="project" value="TreeGrafter"/>
</dbReference>